<dbReference type="AlphaFoldDB" id="A0ABD1YFL3"/>
<protein>
    <submittedName>
        <fullName evidence="1">Uncharacterized protein</fullName>
    </submittedName>
</protein>
<dbReference type="PANTHER" id="PTHR47679">
    <property type="entry name" value="PROTEIN TORNADO 1"/>
    <property type="match status" value="1"/>
</dbReference>
<gene>
    <name evidence="1" type="ORF">R1flu_014139</name>
</gene>
<reference evidence="1 2" key="1">
    <citation type="submission" date="2024-09" db="EMBL/GenBank/DDBJ databases">
        <title>Chromosome-scale assembly of Riccia fluitans.</title>
        <authorList>
            <person name="Paukszto L."/>
            <person name="Sawicki J."/>
            <person name="Karawczyk K."/>
            <person name="Piernik-Szablinska J."/>
            <person name="Szczecinska M."/>
            <person name="Mazdziarz M."/>
        </authorList>
    </citation>
    <scope>NUCLEOTIDE SEQUENCE [LARGE SCALE GENOMIC DNA]</scope>
    <source>
        <strain evidence="1">Rf_01</strain>
        <tissue evidence="1">Aerial parts of the thallus</tissue>
    </source>
</reference>
<evidence type="ECO:0000313" key="1">
    <source>
        <dbReference type="EMBL" id="KAL2629453.1"/>
    </source>
</evidence>
<evidence type="ECO:0000313" key="2">
    <source>
        <dbReference type="Proteomes" id="UP001605036"/>
    </source>
</evidence>
<name>A0ABD1YFL3_9MARC</name>
<dbReference type="Proteomes" id="UP001605036">
    <property type="component" value="Unassembled WGS sequence"/>
</dbReference>
<dbReference type="PANTHER" id="PTHR47679:SF1">
    <property type="entry name" value="PROTEIN TORNADO 1"/>
    <property type="match status" value="1"/>
</dbReference>
<comment type="caution">
    <text evidence="1">The sequence shown here is derived from an EMBL/GenBank/DDBJ whole genome shotgun (WGS) entry which is preliminary data.</text>
</comment>
<accession>A0ABD1YFL3</accession>
<proteinExistence type="predicted"/>
<organism evidence="1 2">
    <name type="scientific">Riccia fluitans</name>
    <dbReference type="NCBI Taxonomy" id="41844"/>
    <lineage>
        <taxon>Eukaryota</taxon>
        <taxon>Viridiplantae</taxon>
        <taxon>Streptophyta</taxon>
        <taxon>Embryophyta</taxon>
        <taxon>Marchantiophyta</taxon>
        <taxon>Marchantiopsida</taxon>
        <taxon>Marchantiidae</taxon>
        <taxon>Marchantiales</taxon>
        <taxon>Ricciaceae</taxon>
        <taxon>Riccia</taxon>
    </lineage>
</organism>
<sequence length="418" mass="47031">MFRSNRPEVDHGRFQERMVALGARFARVAEVLYDVMYHVDAQSKAKVKPLTMYIFDRMGSRFSNGHYVPKLCSQLTSELIRSSRSFNPSPLWTQMIFHQFCTQTQKILRSASPEVLQAIVSYLHDVGSSIKIPRVKSNGEKHDHGSHFRYLLRTVLAAKQNQVYGGLGQKWDIRRTYRPQWDNVYLEERRYLGYGLECKNATKTALTSAFFPRQKLIKNLGVTKSCINCYLGVMKISHKGYEKFLESDEITGNFVDVLVLVGGPNAGEAHGQDGSSFLTGAGSSSLQVDGGHLTEEVKFLADKIDRAVHDLKSHIDISFSLLDEHLRNFRLAFQEFSLKDSDVTDKIKSFVLQGKAVCLHFVCDARNGPHVVADQPGLSLVGTKEKMGWIPYISKISLRYIPGMLNAGIAVTTVAFEV</sequence>
<dbReference type="EMBL" id="JBHFFA010000004">
    <property type="protein sequence ID" value="KAL2629453.1"/>
    <property type="molecule type" value="Genomic_DNA"/>
</dbReference>
<keyword evidence="2" id="KW-1185">Reference proteome</keyword>